<accession>A0A426ZYB5</accession>
<feature type="compositionally biased region" description="Low complexity" evidence="1">
    <location>
        <begin position="26"/>
        <end position="35"/>
    </location>
</feature>
<dbReference type="EMBL" id="AMZH03004530">
    <property type="protein sequence ID" value="RRT68932.1"/>
    <property type="molecule type" value="Genomic_DNA"/>
</dbReference>
<evidence type="ECO:0000256" key="1">
    <source>
        <dbReference type="SAM" id="MobiDB-lite"/>
    </source>
</evidence>
<dbReference type="AlphaFoldDB" id="A0A426ZYB5"/>
<evidence type="ECO:0000313" key="2">
    <source>
        <dbReference type="EMBL" id="RRT68932.1"/>
    </source>
</evidence>
<protein>
    <submittedName>
        <fullName evidence="2">Uncharacterized protein</fullName>
    </submittedName>
</protein>
<organism evidence="2 3">
    <name type="scientific">Ensete ventricosum</name>
    <name type="common">Abyssinian banana</name>
    <name type="synonym">Musa ensete</name>
    <dbReference type="NCBI Taxonomy" id="4639"/>
    <lineage>
        <taxon>Eukaryota</taxon>
        <taxon>Viridiplantae</taxon>
        <taxon>Streptophyta</taxon>
        <taxon>Embryophyta</taxon>
        <taxon>Tracheophyta</taxon>
        <taxon>Spermatophyta</taxon>
        <taxon>Magnoliopsida</taxon>
        <taxon>Liliopsida</taxon>
        <taxon>Zingiberales</taxon>
        <taxon>Musaceae</taxon>
        <taxon>Ensete</taxon>
    </lineage>
</organism>
<name>A0A426ZYB5_ENSVE</name>
<feature type="compositionally biased region" description="Basic and acidic residues" evidence="1">
    <location>
        <begin position="51"/>
        <end position="71"/>
    </location>
</feature>
<evidence type="ECO:0000313" key="3">
    <source>
        <dbReference type="Proteomes" id="UP000287651"/>
    </source>
</evidence>
<feature type="region of interest" description="Disordered" evidence="1">
    <location>
        <begin position="1"/>
        <end position="121"/>
    </location>
</feature>
<comment type="caution">
    <text evidence="2">The sequence shown here is derived from an EMBL/GenBank/DDBJ whole genome shotgun (WGS) entry which is preliminary data.</text>
</comment>
<gene>
    <name evidence="2" type="ORF">B296_00032403</name>
</gene>
<proteinExistence type="predicted"/>
<reference evidence="2 3" key="1">
    <citation type="journal article" date="2014" name="Agronomy (Basel)">
        <title>A Draft Genome Sequence for Ensete ventricosum, the Drought-Tolerant Tree Against Hunger.</title>
        <authorList>
            <person name="Harrison J."/>
            <person name="Moore K.A."/>
            <person name="Paszkiewicz K."/>
            <person name="Jones T."/>
            <person name="Grant M."/>
            <person name="Ambacheew D."/>
            <person name="Muzemil S."/>
            <person name="Studholme D.J."/>
        </authorList>
    </citation>
    <scope>NUCLEOTIDE SEQUENCE [LARGE SCALE GENOMIC DNA]</scope>
</reference>
<sequence length="121" mass="13025">MEQELVVENQEAWSSSEPLAAPPSAPSSGQLPLGLCRHNPDQPHASGQRCAVREPRQRPDHVDHDDEDVRQQRHGSSGGGRHQGLNGDARRLGERAPRVAHGGGALGGQQQEVSDQRGAHE</sequence>
<dbReference type="Proteomes" id="UP000287651">
    <property type="component" value="Unassembled WGS sequence"/>
</dbReference>
<feature type="compositionally biased region" description="Basic and acidic residues" evidence="1">
    <location>
        <begin position="88"/>
        <end position="97"/>
    </location>
</feature>